<dbReference type="AlphaFoldDB" id="A0A4P9YAN8"/>
<proteinExistence type="predicted"/>
<protein>
    <submittedName>
        <fullName evidence="1">Uncharacterized protein</fullName>
    </submittedName>
</protein>
<evidence type="ECO:0000313" key="1">
    <source>
        <dbReference type="EMBL" id="RKP16266.1"/>
    </source>
</evidence>
<name>A0A4P9YAN8_ROZAC</name>
<reference evidence="2" key="1">
    <citation type="journal article" date="2018" name="Nat. Microbiol.">
        <title>Leveraging single-cell genomics to expand the fungal tree of life.</title>
        <authorList>
            <person name="Ahrendt S.R."/>
            <person name="Quandt C.A."/>
            <person name="Ciobanu D."/>
            <person name="Clum A."/>
            <person name="Salamov A."/>
            <person name="Andreopoulos B."/>
            <person name="Cheng J.F."/>
            <person name="Woyke T."/>
            <person name="Pelin A."/>
            <person name="Henrissat B."/>
            <person name="Reynolds N.K."/>
            <person name="Benny G.L."/>
            <person name="Smith M.E."/>
            <person name="James T.Y."/>
            <person name="Grigoriev I.V."/>
        </authorList>
    </citation>
    <scope>NUCLEOTIDE SEQUENCE [LARGE SCALE GENOMIC DNA]</scope>
    <source>
        <strain evidence="2">CSF55</strain>
    </source>
</reference>
<feature type="non-terminal residue" evidence="1">
    <location>
        <position position="214"/>
    </location>
</feature>
<gene>
    <name evidence="1" type="ORF">ROZALSC1DRAFT_25477</name>
</gene>
<accession>A0A4P9YAN8</accession>
<dbReference type="EMBL" id="ML006757">
    <property type="protein sequence ID" value="RKP16266.1"/>
    <property type="molecule type" value="Genomic_DNA"/>
</dbReference>
<organism evidence="1 2">
    <name type="scientific">Rozella allomycis (strain CSF55)</name>
    <dbReference type="NCBI Taxonomy" id="988480"/>
    <lineage>
        <taxon>Eukaryota</taxon>
        <taxon>Fungi</taxon>
        <taxon>Fungi incertae sedis</taxon>
        <taxon>Cryptomycota</taxon>
        <taxon>Cryptomycota incertae sedis</taxon>
        <taxon>Rozella</taxon>
    </lineage>
</organism>
<sequence>MITEEEFGQWIEIQGFKEKFYKFVQDNQLKFDDFYSFTKEDWDAELGIAGRVIYNKLHPARTEHVAMDVRRLRVWYFTTTTCRTHRKKNILIDTKGVEFTFSDRDVGMSKLIQCEFLRFLYFKDQATDRNCHDIAILADGPGSGKSRFLMEIQSYFRLNIAKYRALLVSIAQRRYFQAATNSVDEFVETMSNAVFVNITFGNDTLYARDEGTIR</sequence>
<evidence type="ECO:0000313" key="2">
    <source>
        <dbReference type="Proteomes" id="UP000281549"/>
    </source>
</evidence>
<dbReference type="Proteomes" id="UP000281549">
    <property type="component" value="Unassembled WGS sequence"/>
</dbReference>